<organism evidence="3 4">
    <name type="scientific">Thalassospira lucentensis</name>
    <dbReference type="NCBI Taxonomy" id="168935"/>
    <lineage>
        <taxon>Bacteria</taxon>
        <taxon>Pseudomonadati</taxon>
        <taxon>Pseudomonadota</taxon>
        <taxon>Alphaproteobacteria</taxon>
        <taxon>Rhodospirillales</taxon>
        <taxon>Thalassospiraceae</taxon>
        <taxon>Thalassospira</taxon>
    </lineage>
</organism>
<proteinExistence type="predicted"/>
<evidence type="ECO:0000256" key="1">
    <source>
        <dbReference type="SAM" id="Phobius"/>
    </source>
</evidence>
<feature type="transmembrane region" description="Helical" evidence="1">
    <location>
        <begin position="470"/>
        <end position="490"/>
    </location>
</feature>
<evidence type="ECO:0000313" key="4">
    <source>
        <dbReference type="Proteomes" id="UP000076335"/>
    </source>
</evidence>
<comment type="caution">
    <text evidence="3">The sequence shown here is derived from an EMBL/GenBank/DDBJ whole genome shotgun (WGS) entry which is preliminary data.</text>
</comment>
<keyword evidence="1" id="KW-0812">Transmembrane</keyword>
<feature type="transmembrane region" description="Helical" evidence="1">
    <location>
        <begin position="317"/>
        <end position="344"/>
    </location>
</feature>
<dbReference type="Proteomes" id="UP000076335">
    <property type="component" value="Unassembled WGS sequence"/>
</dbReference>
<dbReference type="InterPro" id="IPR002823">
    <property type="entry name" value="DUF112_TM"/>
</dbReference>
<gene>
    <name evidence="3" type="ORF">AUP42_15500</name>
</gene>
<evidence type="ECO:0000259" key="2">
    <source>
        <dbReference type="Pfam" id="PF01970"/>
    </source>
</evidence>
<reference evidence="3 4" key="1">
    <citation type="submission" date="2015-12" db="EMBL/GenBank/DDBJ databases">
        <title>Genome sequence of Thalassospira lucentensis MCCC 1A02072.</title>
        <authorList>
            <person name="Lu L."/>
            <person name="Lai Q."/>
            <person name="Shao Z."/>
            <person name="Qian P."/>
        </authorList>
    </citation>
    <scope>NUCLEOTIDE SEQUENCE [LARGE SCALE GENOMIC DNA]</scope>
    <source>
        <strain evidence="3 4">MCCC 1A02072</strain>
    </source>
</reference>
<feature type="transmembrane region" description="Helical" evidence="1">
    <location>
        <begin position="59"/>
        <end position="82"/>
    </location>
</feature>
<accession>A0A154LA83</accession>
<feature type="transmembrane region" description="Helical" evidence="1">
    <location>
        <begin position="20"/>
        <end position="47"/>
    </location>
</feature>
<feature type="domain" description="DUF112" evidence="2">
    <location>
        <begin position="18"/>
        <end position="440"/>
    </location>
</feature>
<dbReference type="OrthoDB" id="7232499at2"/>
<feature type="transmembrane region" description="Helical" evidence="1">
    <location>
        <begin position="356"/>
        <end position="379"/>
    </location>
</feature>
<sequence length="506" mass="53064">MLDAFLAGAHQVFAFDTLTYMLIGSVAGIIAAAIPGFTVTMAIILTLPLTFAMEPLQGVSVMLSVYVGGYTGGLISAALLGIPGTPSSVATTFDAFPMARKGEPGRALSLGVWASFFGTVISTIVLIVAAPPLALIAVKLGPWEYFALIVFALTIVASLVGNSLIRGLIAGVIGLGIATIGPDPMMGKSRLTFDTDLLMPGLPFLVVLIGIFAISQLLSEVEIHGKKTNQALIPDVIDFKTWKVMREVLMAPVNLFRSSMIGVLIGALPGAGGSIANLLAYDQAKRSSKNPEKFGEGCADGVVASEAGNSATAGGGLIPMIALGIPGSAVDAILMASLMVHGISVGPRLIMDHADLAYGMFIAMIVSSLMMLVVCVASMRLFLRVTDIPKQFIVPTVIICCVIGAFALNNRVTDLYLLGIIGLVGYGLKSLDYPLAPLVLGVILGPIAETNLRRALMSDPDWTTFFTRPISAILLAAALLSVIFSVRSILKMRKKNRPATDEQDGD</sequence>
<dbReference type="RefSeq" id="WP_062950340.1">
    <property type="nucleotide sequence ID" value="NZ_CP136684.1"/>
</dbReference>
<name>A0A154LA83_9PROT</name>
<feature type="transmembrane region" description="Helical" evidence="1">
    <location>
        <begin position="415"/>
        <end position="431"/>
    </location>
</feature>
<feature type="transmembrane region" description="Helical" evidence="1">
    <location>
        <begin position="260"/>
        <end position="281"/>
    </location>
</feature>
<evidence type="ECO:0000313" key="3">
    <source>
        <dbReference type="EMBL" id="KZB66928.1"/>
    </source>
</evidence>
<protein>
    <recommendedName>
        <fullName evidence="2">DUF112 domain-containing protein</fullName>
    </recommendedName>
</protein>
<dbReference type="Pfam" id="PF01970">
    <property type="entry name" value="TctA"/>
    <property type="match status" value="1"/>
</dbReference>
<dbReference type="PANTHER" id="PTHR35342">
    <property type="entry name" value="TRICARBOXYLIC TRANSPORT PROTEIN"/>
    <property type="match status" value="1"/>
</dbReference>
<feature type="transmembrane region" description="Helical" evidence="1">
    <location>
        <begin position="112"/>
        <end position="138"/>
    </location>
</feature>
<feature type="transmembrane region" description="Helical" evidence="1">
    <location>
        <begin position="145"/>
        <end position="177"/>
    </location>
</feature>
<feature type="transmembrane region" description="Helical" evidence="1">
    <location>
        <begin position="391"/>
        <end position="408"/>
    </location>
</feature>
<dbReference type="PANTHER" id="PTHR35342:SF5">
    <property type="entry name" value="TRICARBOXYLIC TRANSPORT PROTEIN"/>
    <property type="match status" value="1"/>
</dbReference>
<dbReference type="AlphaFoldDB" id="A0A154LA83"/>
<keyword evidence="1" id="KW-0472">Membrane</keyword>
<keyword evidence="1" id="KW-1133">Transmembrane helix</keyword>
<feature type="transmembrane region" description="Helical" evidence="1">
    <location>
        <begin position="197"/>
        <end position="218"/>
    </location>
</feature>
<dbReference type="EMBL" id="LPVY01000005">
    <property type="protein sequence ID" value="KZB66928.1"/>
    <property type="molecule type" value="Genomic_DNA"/>
</dbReference>